<dbReference type="EMBL" id="AGNK02000705">
    <property type="status" value="NOT_ANNOTATED_CDS"/>
    <property type="molecule type" value="Genomic_DNA"/>
</dbReference>
<reference evidence="2" key="2">
    <citation type="submission" date="2018-08" db="UniProtKB">
        <authorList>
            <consortium name="EnsemblPlants"/>
        </authorList>
    </citation>
    <scope>IDENTIFICATION</scope>
    <source>
        <strain evidence="2">Yugu1</strain>
    </source>
</reference>
<organism evidence="2 3">
    <name type="scientific">Setaria italica</name>
    <name type="common">Foxtail millet</name>
    <name type="synonym">Panicum italicum</name>
    <dbReference type="NCBI Taxonomy" id="4555"/>
    <lineage>
        <taxon>Eukaryota</taxon>
        <taxon>Viridiplantae</taxon>
        <taxon>Streptophyta</taxon>
        <taxon>Embryophyta</taxon>
        <taxon>Tracheophyta</taxon>
        <taxon>Spermatophyta</taxon>
        <taxon>Magnoliopsida</taxon>
        <taxon>Liliopsida</taxon>
        <taxon>Poales</taxon>
        <taxon>Poaceae</taxon>
        <taxon>PACMAD clade</taxon>
        <taxon>Panicoideae</taxon>
        <taxon>Panicodae</taxon>
        <taxon>Paniceae</taxon>
        <taxon>Cenchrinae</taxon>
        <taxon>Setaria</taxon>
    </lineage>
</organism>
<feature type="region of interest" description="Disordered" evidence="1">
    <location>
        <begin position="68"/>
        <end position="124"/>
    </location>
</feature>
<feature type="region of interest" description="Disordered" evidence="1">
    <location>
        <begin position="152"/>
        <end position="188"/>
    </location>
</feature>
<feature type="compositionally biased region" description="Basic residues" evidence="1">
    <location>
        <begin position="69"/>
        <end position="78"/>
    </location>
</feature>
<proteinExistence type="predicted"/>
<feature type="compositionally biased region" description="Basic residues" evidence="1">
    <location>
        <begin position="101"/>
        <end position="110"/>
    </location>
</feature>
<keyword evidence="3" id="KW-1185">Reference proteome</keyword>
<evidence type="ECO:0000313" key="2">
    <source>
        <dbReference type="EnsemblPlants" id="KQL22710"/>
    </source>
</evidence>
<dbReference type="Proteomes" id="UP000004995">
    <property type="component" value="Unassembled WGS sequence"/>
</dbReference>
<feature type="compositionally biased region" description="Basic residues" evidence="1">
    <location>
        <begin position="153"/>
        <end position="165"/>
    </location>
</feature>
<dbReference type="InParanoid" id="K3ZWM2"/>
<name>K3ZWM2_SETIT</name>
<evidence type="ECO:0000256" key="1">
    <source>
        <dbReference type="SAM" id="MobiDB-lite"/>
    </source>
</evidence>
<dbReference type="AlphaFoldDB" id="K3ZWM2"/>
<sequence>MNVVAVAVVRGDHQSSPPRSPECWLQSLPWCGGAWKAEVKRGERALLCAARLHPRRRPWPWGLREATRARTRRPRPRTSRALASPLETPRAQRGPCTVHARAGRWRRSRRPGLAPPGREGQWTWVPLPHGHTAVTGGLARFLLGQNVSTTARRSLRHQRRRHGPARAHEHPPARTRRPRSSPPTEGCARLSRRHERSAGRLHLHLHRTHAHLLEELQHCTCDDDLAAISIS</sequence>
<evidence type="ECO:0000313" key="3">
    <source>
        <dbReference type="Proteomes" id="UP000004995"/>
    </source>
</evidence>
<dbReference type="HOGENOM" id="CLU_1201588_0_0_1"/>
<dbReference type="EnsemblPlants" id="KQL22710">
    <property type="protein sequence ID" value="KQL22710"/>
    <property type="gene ID" value="SETIT_031004mg"/>
</dbReference>
<reference evidence="3" key="1">
    <citation type="journal article" date="2012" name="Nat. Biotechnol.">
        <title>Reference genome sequence of the model plant Setaria.</title>
        <authorList>
            <person name="Bennetzen J.L."/>
            <person name="Schmutz J."/>
            <person name="Wang H."/>
            <person name="Percifield R."/>
            <person name="Hawkins J."/>
            <person name="Pontaroli A.C."/>
            <person name="Estep M."/>
            <person name="Feng L."/>
            <person name="Vaughn J.N."/>
            <person name="Grimwood J."/>
            <person name="Jenkins J."/>
            <person name="Barry K."/>
            <person name="Lindquist E."/>
            <person name="Hellsten U."/>
            <person name="Deshpande S."/>
            <person name="Wang X."/>
            <person name="Wu X."/>
            <person name="Mitros T."/>
            <person name="Triplett J."/>
            <person name="Yang X."/>
            <person name="Ye C.Y."/>
            <person name="Mauro-Herrera M."/>
            <person name="Wang L."/>
            <person name="Li P."/>
            <person name="Sharma M."/>
            <person name="Sharma R."/>
            <person name="Ronald P.C."/>
            <person name="Panaud O."/>
            <person name="Kellogg E.A."/>
            <person name="Brutnell T.P."/>
            <person name="Doust A.N."/>
            <person name="Tuskan G.A."/>
            <person name="Rokhsar D."/>
            <person name="Devos K.M."/>
        </authorList>
    </citation>
    <scope>NUCLEOTIDE SEQUENCE [LARGE SCALE GENOMIC DNA]</scope>
    <source>
        <strain evidence="3">cv. Yugu1</strain>
    </source>
</reference>
<protein>
    <submittedName>
        <fullName evidence="2">Uncharacterized protein</fullName>
    </submittedName>
</protein>
<dbReference type="Gramene" id="KQL22710">
    <property type="protein sequence ID" value="KQL22710"/>
    <property type="gene ID" value="SETIT_031004mg"/>
</dbReference>
<accession>K3ZWM2</accession>